<protein>
    <submittedName>
        <fullName evidence="1">13588_t:CDS:1</fullName>
    </submittedName>
</protein>
<organism evidence="1 2">
    <name type="scientific">Funneliformis geosporum</name>
    <dbReference type="NCBI Taxonomy" id="1117311"/>
    <lineage>
        <taxon>Eukaryota</taxon>
        <taxon>Fungi</taxon>
        <taxon>Fungi incertae sedis</taxon>
        <taxon>Mucoromycota</taxon>
        <taxon>Glomeromycotina</taxon>
        <taxon>Glomeromycetes</taxon>
        <taxon>Glomerales</taxon>
        <taxon>Glomeraceae</taxon>
        <taxon>Funneliformis</taxon>
    </lineage>
</organism>
<feature type="non-terminal residue" evidence="1">
    <location>
        <position position="110"/>
    </location>
</feature>
<keyword evidence="2" id="KW-1185">Reference proteome</keyword>
<gene>
    <name evidence="1" type="ORF">FWILDA_LOCUS16483</name>
</gene>
<evidence type="ECO:0000313" key="2">
    <source>
        <dbReference type="Proteomes" id="UP001153678"/>
    </source>
</evidence>
<dbReference type="Proteomes" id="UP001153678">
    <property type="component" value="Unassembled WGS sequence"/>
</dbReference>
<sequence>QSNNLMQRSASFYDLLMQYNHYASQTSLEEDQLTNSNGFASKANRLPILCIKLPNISIGIIGDLLQLLFNNTEIKTDDILASTLALNIQLTSDFFSLLNFITLLDLFELY</sequence>
<proteinExistence type="predicted"/>
<dbReference type="EMBL" id="CAMKVN010010633">
    <property type="protein sequence ID" value="CAI2194253.1"/>
    <property type="molecule type" value="Genomic_DNA"/>
</dbReference>
<dbReference type="AlphaFoldDB" id="A0A9W4T8H3"/>
<feature type="non-terminal residue" evidence="1">
    <location>
        <position position="1"/>
    </location>
</feature>
<accession>A0A9W4T8H3</accession>
<reference evidence="1" key="1">
    <citation type="submission" date="2022-08" db="EMBL/GenBank/DDBJ databases">
        <authorList>
            <person name="Kallberg Y."/>
            <person name="Tangrot J."/>
            <person name="Rosling A."/>
        </authorList>
    </citation>
    <scope>NUCLEOTIDE SEQUENCE</scope>
    <source>
        <strain evidence="1">Wild A</strain>
    </source>
</reference>
<name>A0A9W4T8H3_9GLOM</name>
<evidence type="ECO:0000313" key="1">
    <source>
        <dbReference type="EMBL" id="CAI2194253.1"/>
    </source>
</evidence>
<comment type="caution">
    <text evidence="1">The sequence shown here is derived from an EMBL/GenBank/DDBJ whole genome shotgun (WGS) entry which is preliminary data.</text>
</comment>